<gene>
    <name evidence="1" type="ORF">AVEN_108880_1</name>
</gene>
<organism evidence="1 2">
    <name type="scientific">Araneus ventricosus</name>
    <name type="common">Orbweaver spider</name>
    <name type="synonym">Epeira ventricosa</name>
    <dbReference type="NCBI Taxonomy" id="182803"/>
    <lineage>
        <taxon>Eukaryota</taxon>
        <taxon>Metazoa</taxon>
        <taxon>Ecdysozoa</taxon>
        <taxon>Arthropoda</taxon>
        <taxon>Chelicerata</taxon>
        <taxon>Arachnida</taxon>
        <taxon>Araneae</taxon>
        <taxon>Araneomorphae</taxon>
        <taxon>Entelegynae</taxon>
        <taxon>Araneoidea</taxon>
        <taxon>Araneidae</taxon>
        <taxon>Araneus</taxon>
    </lineage>
</organism>
<name>A0A4Y2K192_ARAVE</name>
<keyword evidence="2" id="KW-1185">Reference proteome</keyword>
<evidence type="ECO:0000313" key="2">
    <source>
        <dbReference type="Proteomes" id="UP000499080"/>
    </source>
</evidence>
<evidence type="ECO:0000313" key="1">
    <source>
        <dbReference type="EMBL" id="GBM95558.1"/>
    </source>
</evidence>
<sequence length="103" mass="11794">MVSCLSRQHYTAVFTSSSLWNLCPLRCSCKTKKKKQSLGEDPPILQHCMLNTCFVVCRVNCCWSATQCTVTPISKFGLPFCHCLPILHAFHIDFHRLMMNLSR</sequence>
<reference evidence="1 2" key="1">
    <citation type="journal article" date="2019" name="Sci. Rep.">
        <title>Orb-weaving spider Araneus ventricosus genome elucidates the spidroin gene catalogue.</title>
        <authorList>
            <person name="Kono N."/>
            <person name="Nakamura H."/>
            <person name="Ohtoshi R."/>
            <person name="Moran D.A.P."/>
            <person name="Shinohara A."/>
            <person name="Yoshida Y."/>
            <person name="Fujiwara M."/>
            <person name="Mori M."/>
            <person name="Tomita M."/>
            <person name="Arakawa K."/>
        </authorList>
    </citation>
    <scope>NUCLEOTIDE SEQUENCE [LARGE SCALE GENOMIC DNA]</scope>
</reference>
<comment type="caution">
    <text evidence="1">The sequence shown here is derived from an EMBL/GenBank/DDBJ whole genome shotgun (WGS) entry which is preliminary data.</text>
</comment>
<dbReference type="AlphaFoldDB" id="A0A4Y2K192"/>
<protein>
    <submittedName>
        <fullName evidence="1">Uncharacterized protein</fullName>
    </submittedName>
</protein>
<accession>A0A4Y2K192</accession>
<dbReference type="Proteomes" id="UP000499080">
    <property type="component" value="Unassembled WGS sequence"/>
</dbReference>
<proteinExistence type="predicted"/>
<dbReference type="EMBL" id="BGPR01112601">
    <property type="protein sequence ID" value="GBM95558.1"/>
    <property type="molecule type" value="Genomic_DNA"/>
</dbReference>